<keyword evidence="3" id="KW-1185">Reference proteome</keyword>
<name>A0A942YDG2_9BACI</name>
<evidence type="ECO:0000313" key="1">
    <source>
        <dbReference type="EMBL" id="MBS4187927.1"/>
    </source>
</evidence>
<dbReference type="AlphaFoldDB" id="A0A942YDG2"/>
<proteinExistence type="predicted"/>
<dbReference type="EMBL" id="JAGYPE020000007">
    <property type="protein sequence ID" value="MCH6265080.1"/>
    <property type="molecule type" value="Genomic_DNA"/>
</dbReference>
<evidence type="ECO:0000313" key="2">
    <source>
        <dbReference type="EMBL" id="MCH6265080.1"/>
    </source>
</evidence>
<sequence length="145" mass="17053">MKPLKAKAIDWIISICEQCSINDKEKLLMDCFFNFKLEGFADEPEVYIKSTLLGLEIGYEATLWLDGHTPVAGLMKKHLLTWETLQSLNNEKQQEMILELLMKTIHSRKRQYRKCQFCEEKLPVEHRFDKDTCFGCASERWGIVY</sequence>
<protein>
    <submittedName>
        <fullName evidence="1">Uncharacterized protein</fullName>
    </submittedName>
</protein>
<comment type="caution">
    <text evidence="1">The sequence shown here is derived from an EMBL/GenBank/DDBJ whole genome shotgun (WGS) entry which is preliminary data.</text>
</comment>
<evidence type="ECO:0000313" key="3">
    <source>
        <dbReference type="Proteomes" id="UP000677265"/>
    </source>
</evidence>
<dbReference type="RefSeq" id="WP_213147735.1">
    <property type="nucleotide sequence ID" value="NZ_JAGYPE020000007.1"/>
</dbReference>
<accession>A0A942YDG2</accession>
<dbReference type="EMBL" id="JAGYPE010000009">
    <property type="protein sequence ID" value="MBS4187927.1"/>
    <property type="molecule type" value="Genomic_DNA"/>
</dbReference>
<reference evidence="1" key="1">
    <citation type="submission" date="2021-05" db="EMBL/GenBank/DDBJ databases">
        <title>Novel Bacillus species.</title>
        <authorList>
            <person name="Liu G."/>
        </authorList>
    </citation>
    <scope>NUCLEOTIDE SEQUENCE</scope>
    <source>
        <strain evidence="1 3">FJAT-50051</strain>
    </source>
</reference>
<organism evidence="1">
    <name type="scientific">Neobacillus citreus</name>
    <dbReference type="NCBI Taxonomy" id="2833578"/>
    <lineage>
        <taxon>Bacteria</taxon>
        <taxon>Bacillati</taxon>
        <taxon>Bacillota</taxon>
        <taxon>Bacilli</taxon>
        <taxon>Bacillales</taxon>
        <taxon>Bacillaceae</taxon>
        <taxon>Neobacillus</taxon>
    </lineage>
</organism>
<gene>
    <name evidence="2" type="ORF">KHB02_006020</name>
    <name evidence="1" type="ORF">KHB02_41850</name>
</gene>
<dbReference type="Proteomes" id="UP000677265">
    <property type="component" value="Unassembled WGS sequence"/>
</dbReference>